<dbReference type="AlphaFoldDB" id="A0AAV3ZY83"/>
<dbReference type="Proteomes" id="UP000735302">
    <property type="component" value="Unassembled WGS sequence"/>
</dbReference>
<evidence type="ECO:0000256" key="1">
    <source>
        <dbReference type="SAM" id="MobiDB-lite"/>
    </source>
</evidence>
<keyword evidence="3" id="KW-1185">Reference proteome</keyword>
<gene>
    <name evidence="2" type="ORF">PoB_002614700</name>
</gene>
<evidence type="ECO:0000313" key="2">
    <source>
        <dbReference type="EMBL" id="GFN99641.1"/>
    </source>
</evidence>
<organism evidence="2 3">
    <name type="scientific">Plakobranchus ocellatus</name>
    <dbReference type="NCBI Taxonomy" id="259542"/>
    <lineage>
        <taxon>Eukaryota</taxon>
        <taxon>Metazoa</taxon>
        <taxon>Spiralia</taxon>
        <taxon>Lophotrochozoa</taxon>
        <taxon>Mollusca</taxon>
        <taxon>Gastropoda</taxon>
        <taxon>Heterobranchia</taxon>
        <taxon>Euthyneura</taxon>
        <taxon>Panpulmonata</taxon>
        <taxon>Sacoglossa</taxon>
        <taxon>Placobranchoidea</taxon>
        <taxon>Plakobranchidae</taxon>
        <taxon>Plakobranchus</taxon>
    </lineage>
</organism>
<name>A0AAV3ZY83_9GAST</name>
<comment type="caution">
    <text evidence="2">The sequence shown here is derived from an EMBL/GenBank/DDBJ whole genome shotgun (WGS) entry which is preliminary data.</text>
</comment>
<accession>A0AAV3ZY83</accession>
<protein>
    <submittedName>
        <fullName evidence="2">Neuronal pas domain-containing protein 3</fullName>
    </submittedName>
</protein>
<sequence>MQTSVDKWTHKHSLISLLSSRLLRWSVTIIIVCGRDGGAGEGGSHFDTPRSSSTSYPLVHAIALPFLYSINLATDRVEMAGSSIFDYVHPEDHSELTEYLDMCLVSAPTTSSAGSGSDDGSQPPTPRPGSPADRSELILHTRPLMQ</sequence>
<evidence type="ECO:0000313" key="3">
    <source>
        <dbReference type="Proteomes" id="UP000735302"/>
    </source>
</evidence>
<feature type="compositionally biased region" description="Low complexity" evidence="1">
    <location>
        <begin position="108"/>
        <end position="122"/>
    </location>
</feature>
<reference evidence="2 3" key="1">
    <citation type="journal article" date="2021" name="Elife">
        <title>Chloroplast acquisition without the gene transfer in kleptoplastic sea slugs, Plakobranchus ocellatus.</title>
        <authorList>
            <person name="Maeda T."/>
            <person name="Takahashi S."/>
            <person name="Yoshida T."/>
            <person name="Shimamura S."/>
            <person name="Takaki Y."/>
            <person name="Nagai Y."/>
            <person name="Toyoda A."/>
            <person name="Suzuki Y."/>
            <person name="Arimoto A."/>
            <person name="Ishii H."/>
            <person name="Satoh N."/>
            <person name="Nishiyama T."/>
            <person name="Hasebe M."/>
            <person name="Maruyama T."/>
            <person name="Minagawa J."/>
            <person name="Obokata J."/>
            <person name="Shigenobu S."/>
        </authorList>
    </citation>
    <scope>NUCLEOTIDE SEQUENCE [LARGE SCALE GENOMIC DNA]</scope>
</reference>
<proteinExistence type="predicted"/>
<feature type="region of interest" description="Disordered" evidence="1">
    <location>
        <begin position="108"/>
        <end position="146"/>
    </location>
</feature>
<dbReference type="EMBL" id="BLXT01003004">
    <property type="protein sequence ID" value="GFN99641.1"/>
    <property type="molecule type" value="Genomic_DNA"/>
</dbReference>
<dbReference type="Gene3D" id="3.30.450.20">
    <property type="entry name" value="PAS domain"/>
    <property type="match status" value="1"/>
</dbReference>